<name>A0AA37LHV8_9PEZI</name>
<evidence type="ECO:0000256" key="1">
    <source>
        <dbReference type="SAM" id="MobiDB-lite"/>
    </source>
</evidence>
<dbReference type="GeneID" id="73325365"/>
<feature type="region of interest" description="Disordered" evidence="1">
    <location>
        <begin position="142"/>
        <end position="163"/>
    </location>
</feature>
<accession>A0AA37LHV8</accession>
<evidence type="ECO:0000313" key="2">
    <source>
        <dbReference type="EMBL" id="GKT44382.1"/>
    </source>
</evidence>
<evidence type="ECO:0000313" key="3">
    <source>
        <dbReference type="Proteomes" id="UP001055115"/>
    </source>
</evidence>
<dbReference type="AlphaFoldDB" id="A0AA37LHV8"/>
<sequence length="200" mass="22254">MTALGSLPIRRSWRNQSDLPSPDISQAPVLEAIMVHERGEAQSLDQKCSKCRKGHGLAAECVKIPGSIARPMRSYSAERRFISATISQSIPKEDLIAVWNLIAGVIATQPQECFLEDGSETPGKRIEDAACLVARSADEWGHTVKEEEPRSVKKSKTPAERKKLVTQAHRIRETALQIANCAKDWGEKLERKRSSSQLRK</sequence>
<dbReference type="RefSeq" id="XP_049126732.1">
    <property type="nucleotide sequence ID" value="XM_049270775.1"/>
</dbReference>
<gene>
    <name evidence="2" type="ORF">ColSpa_04563</name>
</gene>
<protein>
    <submittedName>
        <fullName evidence="2">Uncharacterized protein</fullName>
    </submittedName>
</protein>
<dbReference type="EMBL" id="BQXU01000009">
    <property type="protein sequence ID" value="GKT44382.1"/>
    <property type="molecule type" value="Genomic_DNA"/>
</dbReference>
<organism evidence="2 3">
    <name type="scientific">Colletotrichum spaethianum</name>
    <dbReference type="NCBI Taxonomy" id="700344"/>
    <lineage>
        <taxon>Eukaryota</taxon>
        <taxon>Fungi</taxon>
        <taxon>Dikarya</taxon>
        <taxon>Ascomycota</taxon>
        <taxon>Pezizomycotina</taxon>
        <taxon>Sordariomycetes</taxon>
        <taxon>Hypocreomycetidae</taxon>
        <taxon>Glomerellales</taxon>
        <taxon>Glomerellaceae</taxon>
        <taxon>Colletotrichum</taxon>
        <taxon>Colletotrichum spaethianum species complex</taxon>
    </lineage>
</organism>
<comment type="caution">
    <text evidence="2">The sequence shown here is derived from an EMBL/GenBank/DDBJ whole genome shotgun (WGS) entry which is preliminary data.</text>
</comment>
<keyword evidence="3" id="KW-1185">Reference proteome</keyword>
<dbReference type="Proteomes" id="UP001055115">
    <property type="component" value="Unassembled WGS sequence"/>
</dbReference>
<proteinExistence type="predicted"/>
<reference evidence="2 3" key="1">
    <citation type="submission" date="2022-03" db="EMBL/GenBank/DDBJ databases">
        <title>Genome data of Colletotrichum spp.</title>
        <authorList>
            <person name="Utami Y.D."/>
            <person name="Hiruma K."/>
        </authorList>
    </citation>
    <scope>NUCLEOTIDE SEQUENCE [LARGE SCALE GENOMIC DNA]</scope>
    <source>
        <strain evidence="2 3">MAFF 239500</strain>
    </source>
</reference>